<proteinExistence type="predicted"/>
<dbReference type="PANTHER" id="PTHR24559:SF444">
    <property type="entry name" value="REVERSE TRANSCRIPTASE DOMAIN-CONTAINING PROTEIN"/>
    <property type="match status" value="1"/>
</dbReference>
<dbReference type="OrthoDB" id="1723412at2759"/>
<accession>A0A371EAT4</accession>
<keyword evidence="2" id="KW-1185">Reference proteome</keyword>
<gene>
    <name evidence="1" type="ORF">CR513_58460</name>
</gene>
<dbReference type="EMBL" id="QJKJ01015062">
    <property type="protein sequence ID" value="RDX63143.1"/>
    <property type="molecule type" value="Genomic_DNA"/>
</dbReference>
<dbReference type="Gene3D" id="3.10.10.10">
    <property type="entry name" value="HIV Type 1 Reverse Transcriptase, subunit A, domain 1"/>
    <property type="match status" value="1"/>
</dbReference>
<evidence type="ECO:0000313" key="1">
    <source>
        <dbReference type="EMBL" id="RDX63143.1"/>
    </source>
</evidence>
<evidence type="ECO:0000313" key="2">
    <source>
        <dbReference type="Proteomes" id="UP000257109"/>
    </source>
</evidence>
<dbReference type="SUPFAM" id="SSF56672">
    <property type="entry name" value="DNA/RNA polymerases"/>
    <property type="match status" value="1"/>
</dbReference>
<reference evidence="1" key="1">
    <citation type="submission" date="2018-05" db="EMBL/GenBank/DDBJ databases">
        <title>Draft genome of Mucuna pruriens seed.</title>
        <authorList>
            <person name="Nnadi N.E."/>
            <person name="Vos R."/>
            <person name="Hasami M.H."/>
            <person name="Devisetty U.K."/>
            <person name="Aguiy J.C."/>
        </authorList>
    </citation>
    <scope>NUCLEOTIDE SEQUENCE [LARGE SCALE GENOMIC DNA]</scope>
    <source>
        <strain evidence="1">JCA_2017</strain>
    </source>
</reference>
<sequence length="217" mass="25015">MTIQLANKSVVQPLGVLEDILVQVDELIFSLFGIDLIDELVEEHMQEPDYDEPWEVHDLPNSEYDIIDLAHLGRDSASIDLFDQVCNDGKLECSKHAKVQRIIYPILDNQWVSPIQVVPKKFGMTIMKNQHDELCQCGFKTAGEYATRKDHFPKPFLDQVLEKLVEKSHYYFLDGYSGYMQIHIALEDQHKTTFTCPFSTFSYTRMSFGLYNAPSTL</sequence>
<dbReference type="AlphaFoldDB" id="A0A371EAT4"/>
<dbReference type="Proteomes" id="UP000257109">
    <property type="component" value="Unassembled WGS sequence"/>
</dbReference>
<organism evidence="1 2">
    <name type="scientific">Mucuna pruriens</name>
    <name type="common">Velvet bean</name>
    <name type="synonym">Dolichos pruriens</name>
    <dbReference type="NCBI Taxonomy" id="157652"/>
    <lineage>
        <taxon>Eukaryota</taxon>
        <taxon>Viridiplantae</taxon>
        <taxon>Streptophyta</taxon>
        <taxon>Embryophyta</taxon>
        <taxon>Tracheophyta</taxon>
        <taxon>Spermatophyta</taxon>
        <taxon>Magnoliopsida</taxon>
        <taxon>eudicotyledons</taxon>
        <taxon>Gunneridae</taxon>
        <taxon>Pentapetalae</taxon>
        <taxon>rosids</taxon>
        <taxon>fabids</taxon>
        <taxon>Fabales</taxon>
        <taxon>Fabaceae</taxon>
        <taxon>Papilionoideae</taxon>
        <taxon>50 kb inversion clade</taxon>
        <taxon>NPAAA clade</taxon>
        <taxon>indigoferoid/millettioid clade</taxon>
        <taxon>Phaseoleae</taxon>
        <taxon>Mucuna</taxon>
    </lineage>
</organism>
<name>A0A371EAT4_MUCPR</name>
<dbReference type="InterPro" id="IPR053134">
    <property type="entry name" value="RNA-dir_DNA_polymerase"/>
</dbReference>
<evidence type="ECO:0008006" key="3">
    <source>
        <dbReference type="Google" id="ProtNLM"/>
    </source>
</evidence>
<dbReference type="PANTHER" id="PTHR24559">
    <property type="entry name" value="TRANSPOSON TY3-I GAG-POL POLYPROTEIN"/>
    <property type="match status" value="1"/>
</dbReference>
<dbReference type="Gene3D" id="3.30.70.270">
    <property type="match status" value="1"/>
</dbReference>
<feature type="non-terminal residue" evidence="1">
    <location>
        <position position="1"/>
    </location>
</feature>
<comment type="caution">
    <text evidence="1">The sequence shown here is derived from an EMBL/GenBank/DDBJ whole genome shotgun (WGS) entry which is preliminary data.</text>
</comment>
<protein>
    <recommendedName>
        <fullName evidence="3">Reverse transcriptase domain-containing protein</fullName>
    </recommendedName>
</protein>
<dbReference type="InterPro" id="IPR043128">
    <property type="entry name" value="Rev_trsase/Diguanyl_cyclase"/>
</dbReference>
<dbReference type="InterPro" id="IPR043502">
    <property type="entry name" value="DNA/RNA_pol_sf"/>
</dbReference>